<reference evidence="3" key="1">
    <citation type="journal article" date="2014" name="Proc. Natl. Acad. Sci. U.S.A.">
        <title>Extensive sampling of basidiomycete genomes demonstrates inadequacy of the white-rot/brown-rot paradigm for wood decay fungi.</title>
        <authorList>
            <person name="Riley R."/>
            <person name="Salamov A.A."/>
            <person name="Brown D.W."/>
            <person name="Nagy L.G."/>
            <person name="Floudas D."/>
            <person name="Held B.W."/>
            <person name="Levasseur A."/>
            <person name="Lombard V."/>
            <person name="Morin E."/>
            <person name="Otillar R."/>
            <person name="Lindquist E.A."/>
            <person name="Sun H."/>
            <person name="LaButti K.M."/>
            <person name="Schmutz J."/>
            <person name="Jabbour D."/>
            <person name="Luo H."/>
            <person name="Baker S.E."/>
            <person name="Pisabarro A.G."/>
            <person name="Walton J.D."/>
            <person name="Blanchette R.A."/>
            <person name="Henrissat B."/>
            <person name="Martin F."/>
            <person name="Cullen D."/>
            <person name="Hibbett D.S."/>
            <person name="Grigoriev I.V."/>
        </authorList>
    </citation>
    <scope>NUCLEOTIDE SEQUENCE [LARGE SCALE GENOMIC DNA]</scope>
    <source>
        <strain evidence="3">FD-172 SS1</strain>
    </source>
</reference>
<evidence type="ECO:0000313" key="2">
    <source>
        <dbReference type="EMBL" id="KDQ20214.1"/>
    </source>
</evidence>
<dbReference type="InParanoid" id="A0A067MX69"/>
<keyword evidence="3" id="KW-1185">Reference proteome</keyword>
<evidence type="ECO:0000256" key="1">
    <source>
        <dbReference type="SAM" id="SignalP"/>
    </source>
</evidence>
<dbReference type="Proteomes" id="UP000027195">
    <property type="component" value="Unassembled WGS sequence"/>
</dbReference>
<evidence type="ECO:0000313" key="3">
    <source>
        <dbReference type="Proteomes" id="UP000027195"/>
    </source>
</evidence>
<accession>A0A067MX69</accession>
<dbReference type="HOGENOM" id="CLU_118220_0_0_1"/>
<name>A0A067MX69_BOTB1</name>
<sequence length="178" mass="18751">MMLTLASLLTLMFIGPSTATPLLTGMEVCTTAASGQLTTADGQPVSFEGGRLVFGGSLQVEFRPCQPNYGRFEDGTMGHLFVPSLEQCISVNSPASGAPYKVGTQECQFADDSHQIFMSFVQRDGGLYWSGSTKADGSIVQNSRACSNGFWGPQSGATAGDVRLQCSLDGNTVGFQIA</sequence>
<proteinExistence type="predicted"/>
<dbReference type="AlphaFoldDB" id="A0A067MX69"/>
<feature type="signal peptide" evidence="1">
    <location>
        <begin position="1"/>
        <end position="19"/>
    </location>
</feature>
<gene>
    <name evidence="2" type="ORF">BOTBODRAFT_170215</name>
</gene>
<dbReference type="OrthoDB" id="3349148at2759"/>
<feature type="chain" id="PRO_5001646031" description="AA1-like domain-containing protein" evidence="1">
    <location>
        <begin position="20"/>
        <end position="178"/>
    </location>
</feature>
<keyword evidence="1" id="KW-0732">Signal</keyword>
<evidence type="ECO:0008006" key="4">
    <source>
        <dbReference type="Google" id="ProtNLM"/>
    </source>
</evidence>
<protein>
    <recommendedName>
        <fullName evidence="4">AA1-like domain-containing protein</fullName>
    </recommendedName>
</protein>
<organism evidence="2 3">
    <name type="scientific">Botryobasidium botryosum (strain FD-172 SS1)</name>
    <dbReference type="NCBI Taxonomy" id="930990"/>
    <lineage>
        <taxon>Eukaryota</taxon>
        <taxon>Fungi</taxon>
        <taxon>Dikarya</taxon>
        <taxon>Basidiomycota</taxon>
        <taxon>Agaricomycotina</taxon>
        <taxon>Agaricomycetes</taxon>
        <taxon>Cantharellales</taxon>
        <taxon>Botryobasidiaceae</taxon>
        <taxon>Botryobasidium</taxon>
    </lineage>
</organism>
<dbReference type="EMBL" id="KL198018">
    <property type="protein sequence ID" value="KDQ20214.1"/>
    <property type="molecule type" value="Genomic_DNA"/>
</dbReference>